<dbReference type="Proteomes" id="UP001164746">
    <property type="component" value="Chromosome 7"/>
</dbReference>
<evidence type="ECO:0000259" key="6">
    <source>
        <dbReference type="PROSITE" id="PS50835"/>
    </source>
</evidence>
<dbReference type="InterPro" id="IPR052598">
    <property type="entry name" value="IgSF_CEA-related"/>
</dbReference>
<evidence type="ECO:0000313" key="8">
    <source>
        <dbReference type="Proteomes" id="UP001164746"/>
    </source>
</evidence>
<evidence type="ECO:0000256" key="1">
    <source>
        <dbReference type="ARBA" id="ARBA00022729"/>
    </source>
</evidence>
<dbReference type="InterPro" id="IPR003598">
    <property type="entry name" value="Ig_sub2"/>
</dbReference>
<keyword evidence="2" id="KW-1015">Disulfide bond</keyword>
<keyword evidence="3" id="KW-0325">Glycoprotein</keyword>
<accession>A0ABY7EHZ3</accession>
<feature type="domain" description="Ig-like" evidence="6">
    <location>
        <begin position="435"/>
        <end position="523"/>
    </location>
</feature>
<reference evidence="7" key="1">
    <citation type="submission" date="2022-11" db="EMBL/GenBank/DDBJ databases">
        <title>Centuries of genome instability and evolution in soft-shell clam transmissible cancer (bioRxiv).</title>
        <authorList>
            <person name="Hart S.F.M."/>
            <person name="Yonemitsu M.A."/>
            <person name="Giersch R.M."/>
            <person name="Beal B.F."/>
            <person name="Arriagada G."/>
            <person name="Davis B.W."/>
            <person name="Ostrander E.A."/>
            <person name="Goff S.P."/>
            <person name="Metzger M.J."/>
        </authorList>
    </citation>
    <scope>NUCLEOTIDE SEQUENCE</scope>
    <source>
        <strain evidence="7">MELC-2E11</strain>
        <tissue evidence="7">Siphon/mantle</tissue>
    </source>
</reference>
<dbReference type="InterPro" id="IPR036179">
    <property type="entry name" value="Ig-like_dom_sf"/>
</dbReference>
<name>A0ABY7EHZ3_MYAAR</name>
<protein>
    <recommendedName>
        <fullName evidence="6">Ig-like domain-containing protein</fullName>
    </recommendedName>
</protein>
<dbReference type="PANTHER" id="PTHR44337:SF20">
    <property type="entry name" value="CARCINOEMBRYONIC ANTIGEN-RELATED CELL ADHESION MOLECULE 5-RELATED"/>
    <property type="match status" value="1"/>
</dbReference>
<dbReference type="EMBL" id="CP111018">
    <property type="protein sequence ID" value="WAR09618.1"/>
    <property type="molecule type" value="Genomic_DNA"/>
</dbReference>
<sequence>MPAAVSDERARSQPSASTLKCSKTRDEVPTLAIWEGPAVEEIPKSVLTPGGVVPVIRGSNLTLTCSNAAAGTALHCNWYSKVKEGPYSLKVWINLENCSKIYGNETLYGFECLGNNVFILTIYNVQNGSDGDYWKCDQVFENTNTDSEPIRLDVKGVRNSCPVEAPRYFQRPGSEVQLQLTTSLKKIGLGSYQIIKGGTLYVTISTYDGSIVDPTEEMCAPINCRYSGKTSSGNFSISLEDVNVKDTGIYHLIENVEDDIKACATLYILGAPEKPSIAVPKNVSAGDNITISCHSKSTTVPGNHELSLLYNWYINGQKNPNNTRYVFSLSKEKLAIVGIRKEDAELTFHCYATENITYGLESPGSLTSRFTVIHGPQIPDISVPSEFTVIEGHRSIYIECKSDCWPDCTYKWINSSRVQDLVETTVGIISDMDAPDVEVIASNATSRDIQTQLRCSAHGNPDLYTYKWQQNWPNSILTRNWKTSGDSILNLTDLSYEHSGVFTCFASNGVPHFPDMNTYRSSSTYMFVKDVPVVVLPKKTKKGRYVLFSNLKEPVELNITVFSNNGLISTNISRIPDNIKNTTLIRTIDVIIQLPVFGATVPAKGWLIFITFFLEDTNDLTAYDVIFTNEIGSVSFAVEIKQKETSESSVGPLIGGVTGDVKQENSTTRDEVPVEADHFYDQVGTAMERPEYTELKKDDIGHSFLQQLNFTDKKYCVFCTSCETCYNAMTLFKASESDFSCVLCLI</sequence>
<feature type="domain" description="Ig-like" evidence="6">
    <location>
        <begin position="43"/>
        <end position="136"/>
    </location>
</feature>
<dbReference type="CDD" id="cd00096">
    <property type="entry name" value="Ig"/>
    <property type="match status" value="1"/>
</dbReference>
<evidence type="ECO:0000313" key="7">
    <source>
        <dbReference type="EMBL" id="WAR09618.1"/>
    </source>
</evidence>
<dbReference type="PROSITE" id="PS50835">
    <property type="entry name" value="IG_LIKE"/>
    <property type="match status" value="3"/>
</dbReference>
<evidence type="ECO:0000256" key="4">
    <source>
        <dbReference type="ARBA" id="ARBA00023319"/>
    </source>
</evidence>
<feature type="region of interest" description="Disordered" evidence="5">
    <location>
        <begin position="1"/>
        <end position="23"/>
    </location>
</feature>
<keyword evidence="8" id="KW-1185">Reference proteome</keyword>
<keyword evidence="4" id="KW-0393">Immunoglobulin domain</keyword>
<dbReference type="SMART" id="SM00409">
    <property type="entry name" value="IG"/>
    <property type="match status" value="3"/>
</dbReference>
<gene>
    <name evidence="7" type="ORF">MAR_034694</name>
</gene>
<dbReference type="SUPFAM" id="SSF48726">
    <property type="entry name" value="Immunoglobulin"/>
    <property type="match status" value="3"/>
</dbReference>
<proteinExistence type="predicted"/>
<dbReference type="Gene3D" id="2.60.40.10">
    <property type="entry name" value="Immunoglobulins"/>
    <property type="match status" value="2"/>
</dbReference>
<keyword evidence="1" id="KW-0732">Signal</keyword>
<evidence type="ECO:0000256" key="3">
    <source>
        <dbReference type="ARBA" id="ARBA00023180"/>
    </source>
</evidence>
<feature type="compositionally biased region" description="Basic and acidic residues" evidence="5">
    <location>
        <begin position="1"/>
        <end position="11"/>
    </location>
</feature>
<evidence type="ECO:0000256" key="5">
    <source>
        <dbReference type="SAM" id="MobiDB-lite"/>
    </source>
</evidence>
<dbReference type="Pfam" id="PF13927">
    <property type="entry name" value="Ig_3"/>
    <property type="match status" value="1"/>
</dbReference>
<dbReference type="InterPro" id="IPR007110">
    <property type="entry name" value="Ig-like_dom"/>
</dbReference>
<evidence type="ECO:0000256" key="2">
    <source>
        <dbReference type="ARBA" id="ARBA00023157"/>
    </source>
</evidence>
<feature type="compositionally biased region" description="Polar residues" evidence="5">
    <location>
        <begin position="12"/>
        <end position="21"/>
    </location>
</feature>
<feature type="domain" description="Ig-like" evidence="6">
    <location>
        <begin position="275"/>
        <end position="367"/>
    </location>
</feature>
<dbReference type="InterPro" id="IPR003599">
    <property type="entry name" value="Ig_sub"/>
</dbReference>
<dbReference type="SMART" id="SM00408">
    <property type="entry name" value="IGc2"/>
    <property type="match status" value="1"/>
</dbReference>
<dbReference type="PANTHER" id="PTHR44337">
    <property type="entry name" value="CARCINOEMBRYONIC ANTIGEN-RELATED CELL ADHESION MOLECULE 8"/>
    <property type="match status" value="1"/>
</dbReference>
<dbReference type="InterPro" id="IPR013783">
    <property type="entry name" value="Ig-like_fold"/>
</dbReference>
<organism evidence="7 8">
    <name type="scientific">Mya arenaria</name>
    <name type="common">Soft-shell clam</name>
    <dbReference type="NCBI Taxonomy" id="6604"/>
    <lineage>
        <taxon>Eukaryota</taxon>
        <taxon>Metazoa</taxon>
        <taxon>Spiralia</taxon>
        <taxon>Lophotrochozoa</taxon>
        <taxon>Mollusca</taxon>
        <taxon>Bivalvia</taxon>
        <taxon>Autobranchia</taxon>
        <taxon>Heteroconchia</taxon>
        <taxon>Euheterodonta</taxon>
        <taxon>Imparidentia</taxon>
        <taxon>Neoheterodontei</taxon>
        <taxon>Myida</taxon>
        <taxon>Myoidea</taxon>
        <taxon>Myidae</taxon>
        <taxon>Mya</taxon>
    </lineage>
</organism>